<dbReference type="Proteomes" id="UP000034150">
    <property type="component" value="Unassembled WGS sequence"/>
</dbReference>
<evidence type="ECO:0000313" key="11">
    <source>
        <dbReference type="Proteomes" id="UP000034150"/>
    </source>
</evidence>
<keyword evidence="2" id="KW-0813">Transport</keyword>
<keyword evidence="3" id="KW-0479">Metal-binding</keyword>
<dbReference type="Proteomes" id="UP000036313">
    <property type="component" value="Unassembled WGS sequence"/>
</dbReference>
<dbReference type="EMBL" id="LAUZ02000006">
    <property type="protein sequence ID" value="KKF03593.1"/>
    <property type="molecule type" value="Genomic_DNA"/>
</dbReference>
<keyword evidence="11" id="KW-1185">Reference proteome</keyword>
<evidence type="ECO:0000256" key="1">
    <source>
        <dbReference type="ARBA" id="ARBA00001927"/>
    </source>
</evidence>
<dbReference type="PROSITE" id="PS51379">
    <property type="entry name" value="4FE4S_FER_2"/>
    <property type="match status" value="1"/>
</dbReference>
<feature type="domain" description="4Fe-4S ferredoxin-type" evidence="8">
    <location>
        <begin position="4"/>
        <end position="32"/>
    </location>
</feature>
<dbReference type="GO" id="GO:0051538">
    <property type="term" value="F:3 iron, 4 sulfur cluster binding"/>
    <property type="evidence" value="ECO:0007669"/>
    <property type="project" value="UniProtKB-KW"/>
</dbReference>
<keyword evidence="6" id="KW-0411">Iron-sulfur</keyword>
<comment type="cofactor">
    <cofactor evidence="1">
        <name>[3Fe-4S] cluster</name>
        <dbReference type="ChEBI" id="CHEBI:21137"/>
    </cofactor>
</comment>
<evidence type="ECO:0000256" key="3">
    <source>
        <dbReference type="ARBA" id="ARBA00022723"/>
    </source>
</evidence>
<dbReference type="InterPro" id="IPR017896">
    <property type="entry name" value="4Fe4S_Fe-S-bd"/>
</dbReference>
<dbReference type="SUPFAM" id="SSF54862">
    <property type="entry name" value="4Fe-4S ferredoxins"/>
    <property type="match status" value="1"/>
</dbReference>
<proteinExistence type="predicted"/>
<dbReference type="InterPro" id="IPR051269">
    <property type="entry name" value="Fe-S_cluster_ET"/>
</dbReference>
<evidence type="ECO:0000313" key="12">
    <source>
        <dbReference type="Proteomes" id="UP000036313"/>
    </source>
</evidence>
<dbReference type="STRING" id="1807.MOBUDSM44075_02355"/>
<dbReference type="EMBL" id="JYNU01000013">
    <property type="protein sequence ID" value="KMO76363.1"/>
    <property type="molecule type" value="Genomic_DNA"/>
</dbReference>
<evidence type="ECO:0000259" key="8">
    <source>
        <dbReference type="PROSITE" id="PS51379"/>
    </source>
</evidence>
<reference evidence="9 11" key="2">
    <citation type="submission" date="2015-04" db="EMBL/GenBank/DDBJ databases">
        <title>Genome sequence of Mycobacterium obuense UC1.</title>
        <authorList>
            <person name="Greninger A.L."/>
            <person name="Cunningham G."/>
            <person name="Chiu C.Y."/>
            <person name="Miller S."/>
        </authorList>
    </citation>
    <scope>NUCLEOTIDE SEQUENCE [LARGE SCALE GENOMIC DNA]</scope>
    <source>
        <strain evidence="9 11">UC1</strain>
    </source>
</reference>
<evidence type="ECO:0000313" key="9">
    <source>
        <dbReference type="EMBL" id="KKF03593.1"/>
    </source>
</evidence>
<sequence>MSGWRVTVDTGRCSGIGLCEALAPGTLEVGEDGHVHALTDGFDQSLLEQVEEAVRSCPTQSLSIERMQTE</sequence>
<evidence type="ECO:0000256" key="2">
    <source>
        <dbReference type="ARBA" id="ARBA00022448"/>
    </source>
</evidence>
<dbReference type="AlphaFoldDB" id="A0A0J6W3M8"/>
<gene>
    <name evidence="10" type="primary">fdx_2</name>
    <name evidence="10" type="ORF">MOBUDSM44075_02355</name>
    <name evidence="9" type="ORF">WN67_02530</name>
</gene>
<dbReference type="Pfam" id="PF13459">
    <property type="entry name" value="Fer4_15"/>
    <property type="match status" value="1"/>
</dbReference>
<evidence type="ECO:0000256" key="5">
    <source>
        <dbReference type="ARBA" id="ARBA00023004"/>
    </source>
</evidence>
<dbReference type="GO" id="GO:0046872">
    <property type="term" value="F:metal ion binding"/>
    <property type="evidence" value="ECO:0007669"/>
    <property type="project" value="UniProtKB-KW"/>
</dbReference>
<dbReference type="Gene3D" id="3.30.70.20">
    <property type="match status" value="1"/>
</dbReference>
<keyword evidence="7" id="KW-0003">3Fe-4S</keyword>
<keyword evidence="4" id="KW-0249">Electron transport</keyword>
<evidence type="ECO:0000256" key="4">
    <source>
        <dbReference type="ARBA" id="ARBA00022982"/>
    </source>
</evidence>
<evidence type="ECO:0000313" key="10">
    <source>
        <dbReference type="EMBL" id="KMO76363.1"/>
    </source>
</evidence>
<evidence type="ECO:0000256" key="6">
    <source>
        <dbReference type="ARBA" id="ARBA00023014"/>
    </source>
</evidence>
<reference evidence="10 12" key="1">
    <citation type="journal article" date="2015" name="Genome Biol. Evol.">
        <title>Characterization of Three Mycobacterium spp. with Potential Use in Bioremediation by Genome Sequencing and Comparative Genomics.</title>
        <authorList>
            <person name="Das S."/>
            <person name="Pettersson B.M."/>
            <person name="Behra P.R."/>
            <person name="Ramesh M."/>
            <person name="Dasgupta S."/>
            <person name="Bhattacharya A."/>
            <person name="Kirsebom L.A."/>
        </authorList>
    </citation>
    <scope>NUCLEOTIDE SEQUENCE [LARGE SCALE GENOMIC DNA]</scope>
    <source>
        <strain evidence="10 12">DSM 44075</strain>
    </source>
</reference>
<evidence type="ECO:0000256" key="7">
    <source>
        <dbReference type="ARBA" id="ARBA00023291"/>
    </source>
</evidence>
<dbReference type="PATRIC" id="fig|1807.13.peg.857"/>
<comment type="caution">
    <text evidence="10">The sequence shown here is derived from an EMBL/GenBank/DDBJ whole genome shotgun (WGS) entry which is preliminary data.</text>
</comment>
<protein>
    <submittedName>
        <fullName evidence="10">Ferredoxin</fullName>
    </submittedName>
</protein>
<accession>A0A0J6W3M8</accession>
<dbReference type="PANTHER" id="PTHR36923">
    <property type="entry name" value="FERREDOXIN"/>
    <property type="match status" value="1"/>
</dbReference>
<name>A0A0J6W3M8_9MYCO</name>
<keyword evidence="5" id="KW-0408">Iron</keyword>
<organism evidence="10 12">
    <name type="scientific">Mycolicibacterium obuense</name>
    <dbReference type="NCBI Taxonomy" id="1807"/>
    <lineage>
        <taxon>Bacteria</taxon>
        <taxon>Bacillati</taxon>
        <taxon>Actinomycetota</taxon>
        <taxon>Actinomycetes</taxon>
        <taxon>Mycobacteriales</taxon>
        <taxon>Mycobacteriaceae</taxon>
        <taxon>Mycolicibacterium</taxon>
    </lineage>
</organism>
<dbReference type="PANTHER" id="PTHR36923:SF3">
    <property type="entry name" value="FERREDOXIN"/>
    <property type="match status" value="1"/>
</dbReference>